<dbReference type="Pfam" id="PF01943">
    <property type="entry name" value="Polysacc_synt"/>
    <property type="match status" value="1"/>
</dbReference>
<dbReference type="GO" id="GO:0016020">
    <property type="term" value="C:membrane"/>
    <property type="evidence" value="ECO:0007669"/>
    <property type="project" value="UniProtKB-SubCell"/>
</dbReference>
<evidence type="ECO:0000256" key="5">
    <source>
        <dbReference type="SAM" id="Phobius"/>
    </source>
</evidence>
<evidence type="ECO:0000313" key="6">
    <source>
        <dbReference type="EMBL" id="PIR74015.1"/>
    </source>
</evidence>
<dbReference type="PANTHER" id="PTHR43424:SF1">
    <property type="entry name" value="LOCUS PUTATIVE PROTEIN 1-RELATED"/>
    <property type="match status" value="1"/>
</dbReference>
<accession>A0A2H0TPD3</accession>
<comment type="subcellular location">
    <subcellularLocation>
        <location evidence="1">Membrane</location>
        <topology evidence="1">Multi-pass membrane protein</topology>
    </subcellularLocation>
</comment>
<feature type="transmembrane region" description="Helical" evidence="5">
    <location>
        <begin position="45"/>
        <end position="65"/>
    </location>
</feature>
<feature type="transmembrane region" description="Helical" evidence="5">
    <location>
        <begin position="168"/>
        <end position="190"/>
    </location>
</feature>
<keyword evidence="4 5" id="KW-0472">Membrane</keyword>
<evidence type="ECO:0000256" key="2">
    <source>
        <dbReference type="ARBA" id="ARBA00022692"/>
    </source>
</evidence>
<gene>
    <name evidence="6" type="ORF">COU35_04720</name>
</gene>
<proteinExistence type="predicted"/>
<keyword evidence="2 5" id="KW-0812">Transmembrane</keyword>
<feature type="transmembrane region" description="Helical" evidence="5">
    <location>
        <begin position="210"/>
        <end position="229"/>
    </location>
</feature>
<evidence type="ECO:0000256" key="4">
    <source>
        <dbReference type="ARBA" id="ARBA00023136"/>
    </source>
</evidence>
<evidence type="ECO:0000256" key="1">
    <source>
        <dbReference type="ARBA" id="ARBA00004141"/>
    </source>
</evidence>
<sequence length="483" mass="52820">MIMSLARKTTFMTLASVGQKIVAFLYFTLIARSLGAEGTGQYFFALSFTTVFVVFVDLGLTNVLIRESAKSLDTIQSFFSTILFSKIILGVLSYITAVIVINLAGYSVDIRHLVYLSGITMLFDSLHLSIFGVLRAIGDIKWEAISVVGSQLITLVLGSLFLWLGMPIIYLIFAFTVSSALNALFAAAVLSRKHGIVLRPAYDKRIFFHVARIAVPFALAAVFARVYSYADSLILSKLAGDAAVGWYSIAYKITFAFQFVPLALVAVFYPRFSEYCETNKEKLARMFELSMKYLLAVAFPIAVGIAVLAKDIVLTLYTVEYMPSVRALQILILSLIFSFVSFPIGAFLNACHKQVHQTAIVGCVMVVNIILNLLLIPPYGVAGAAGAAFIGNVLLAAFGYAVVPGVTKIRHWFLFKTLLQVGASALVMAAAVWYINLSSSFLLSILIGAIVYPVMLSVTRALTAHDVRSLRGLLRREVVITPE</sequence>
<dbReference type="Proteomes" id="UP000230154">
    <property type="component" value="Unassembled WGS sequence"/>
</dbReference>
<evidence type="ECO:0000313" key="7">
    <source>
        <dbReference type="Proteomes" id="UP000230154"/>
    </source>
</evidence>
<feature type="transmembrane region" description="Helical" evidence="5">
    <location>
        <begin position="144"/>
        <end position="162"/>
    </location>
</feature>
<dbReference type="PANTHER" id="PTHR43424">
    <property type="entry name" value="LOCUS PUTATIVE PROTEIN 1-RELATED"/>
    <property type="match status" value="1"/>
</dbReference>
<dbReference type="EMBL" id="PFCB01000031">
    <property type="protein sequence ID" value="PIR74015.1"/>
    <property type="molecule type" value="Genomic_DNA"/>
</dbReference>
<reference evidence="7" key="1">
    <citation type="submission" date="2017-09" db="EMBL/GenBank/DDBJ databases">
        <title>Depth-based differentiation of microbial function through sediment-hosted aquifers and enrichment of novel symbionts in the deep terrestrial subsurface.</title>
        <authorList>
            <person name="Probst A.J."/>
            <person name="Ladd B."/>
            <person name="Jarett J.K."/>
            <person name="Geller-Mcgrath D.E."/>
            <person name="Sieber C.M.K."/>
            <person name="Emerson J.B."/>
            <person name="Anantharaman K."/>
            <person name="Thomas B.C."/>
            <person name="Malmstrom R."/>
            <person name="Stieglmeier M."/>
            <person name="Klingl A."/>
            <person name="Woyke T."/>
            <person name="Ryan C.M."/>
            <person name="Banfield J.F."/>
        </authorList>
    </citation>
    <scope>NUCLEOTIDE SEQUENCE [LARGE SCALE GENOMIC DNA]</scope>
</reference>
<dbReference type="InterPro" id="IPR052556">
    <property type="entry name" value="PolySynth_Transporter"/>
</dbReference>
<feature type="transmembrane region" description="Helical" evidence="5">
    <location>
        <begin position="113"/>
        <end position="137"/>
    </location>
</feature>
<feature type="transmembrane region" description="Helical" evidence="5">
    <location>
        <begin position="77"/>
        <end position="101"/>
    </location>
</feature>
<keyword evidence="3 5" id="KW-1133">Transmembrane helix</keyword>
<feature type="transmembrane region" description="Helical" evidence="5">
    <location>
        <begin position="441"/>
        <end position="462"/>
    </location>
</feature>
<organism evidence="6 7">
    <name type="scientific">Candidatus Magasanikbacteria bacterium CG10_big_fil_rev_8_21_14_0_10_47_10</name>
    <dbReference type="NCBI Taxonomy" id="1974652"/>
    <lineage>
        <taxon>Bacteria</taxon>
        <taxon>Candidatus Magasanikiibacteriota</taxon>
    </lineage>
</organism>
<feature type="transmembrane region" description="Helical" evidence="5">
    <location>
        <begin position="358"/>
        <end position="376"/>
    </location>
</feature>
<feature type="transmembrane region" description="Helical" evidence="5">
    <location>
        <begin position="413"/>
        <end position="435"/>
    </location>
</feature>
<feature type="transmembrane region" description="Helical" evidence="5">
    <location>
        <begin position="293"/>
        <end position="318"/>
    </location>
</feature>
<feature type="transmembrane region" description="Helical" evidence="5">
    <location>
        <begin position="382"/>
        <end position="401"/>
    </location>
</feature>
<dbReference type="AlphaFoldDB" id="A0A2H0TPD3"/>
<feature type="transmembrane region" description="Helical" evidence="5">
    <location>
        <begin position="330"/>
        <end position="351"/>
    </location>
</feature>
<evidence type="ECO:0000256" key="3">
    <source>
        <dbReference type="ARBA" id="ARBA00022989"/>
    </source>
</evidence>
<feature type="transmembrane region" description="Helical" evidence="5">
    <location>
        <begin position="249"/>
        <end position="272"/>
    </location>
</feature>
<dbReference type="CDD" id="cd13128">
    <property type="entry name" value="MATE_Wzx_like"/>
    <property type="match status" value="1"/>
</dbReference>
<comment type="caution">
    <text evidence="6">The sequence shown here is derived from an EMBL/GenBank/DDBJ whole genome shotgun (WGS) entry which is preliminary data.</text>
</comment>
<protein>
    <submittedName>
        <fullName evidence="6">Uncharacterized protein</fullName>
    </submittedName>
</protein>
<name>A0A2H0TPD3_9BACT</name>
<dbReference type="InterPro" id="IPR002797">
    <property type="entry name" value="Polysacc_synth"/>
</dbReference>